<evidence type="ECO:0000256" key="4">
    <source>
        <dbReference type="ARBA" id="ARBA00022801"/>
    </source>
</evidence>
<dbReference type="Proteomes" id="UP001642540">
    <property type="component" value="Unassembled WGS sequence"/>
</dbReference>
<feature type="compositionally biased region" description="Polar residues" evidence="7">
    <location>
        <begin position="36"/>
        <end position="45"/>
    </location>
</feature>
<dbReference type="InterPro" id="IPR011765">
    <property type="entry name" value="Pept_M16_N"/>
</dbReference>
<keyword evidence="6" id="KW-0482">Metalloprotease</keyword>
<evidence type="ECO:0000256" key="5">
    <source>
        <dbReference type="ARBA" id="ARBA00022833"/>
    </source>
</evidence>
<feature type="domain" description="Peptidase M16 N-terminal" evidence="8">
    <location>
        <begin position="259"/>
        <end position="362"/>
    </location>
</feature>
<dbReference type="InterPro" id="IPR050626">
    <property type="entry name" value="Peptidase_M16"/>
</dbReference>
<dbReference type="InterPro" id="IPR011249">
    <property type="entry name" value="Metalloenz_LuxS/M16"/>
</dbReference>
<dbReference type="InterPro" id="IPR007863">
    <property type="entry name" value="Peptidase_M16_C"/>
</dbReference>
<evidence type="ECO:0008006" key="12">
    <source>
        <dbReference type="Google" id="ProtNLM"/>
    </source>
</evidence>
<keyword evidence="11" id="KW-1185">Reference proteome</keyword>
<dbReference type="Pfam" id="PF00675">
    <property type="entry name" value="Peptidase_M16"/>
    <property type="match status" value="1"/>
</dbReference>
<evidence type="ECO:0000256" key="2">
    <source>
        <dbReference type="ARBA" id="ARBA00022670"/>
    </source>
</evidence>
<keyword evidence="4" id="KW-0378">Hydrolase</keyword>
<comment type="similarity">
    <text evidence="1">Belongs to the peptidase M16 family.</text>
</comment>
<comment type="caution">
    <text evidence="10">The sequence shown here is derived from an EMBL/GenBank/DDBJ whole genome shotgun (WGS) entry which is preliminary data.</text>
</comment>
<feature type="region of interest" description="Disordered" evidence="7">
    <location>
        <begin position="1"/>
        <end position="51"/>
    </location>
</feature>
<dbReference type="Gene3D" id="3.30.830.10">
    <property type="entry name" value="Metalloenzyme, LuxS/M16 peptidase-like"/>
    <property type="match status" value="4"/>
</dbReference>
<evidence type="ECO:0000256" key="7">
    <source>
        <dbReference type="SAM" id="MobiDB-lite"/>
    </source>
</evidence>
<feature type="domain" description="Peptidase M16 C-terminal" evidence="9">
    <location>
        <begin position="409"/>
        <end position="577"/>
    </location>
</feature>
<dbReference type="Pfam" id="PF05193">
    <property type="entry name" value="Peptidase_M16_C"/>
    <property type="match status" value="1"/>
</dbReference>
<gene>
    <name evidence="10" type="ORF">ODALV1_LOCUS21063</name>
</gene>
<evidence type="ECO:0000256" key="6">
    <source>
        <dbReference type="ARBA" id="ARBA00023049"/>
    </source>
</evidence>
<keyword evidence="5" id="KW-0862">Zinc</keyword>
<dbReference type="SUPFAM" id="SSF63411">
    <property type="entry name" value="LuxS/MPP-like metallohydrolase"/>
    <property type="match status" value="4"/>
</dbReference>
<protein>
    <recommendedName>
        <fullName evidence="12">Nardilysin</fullName>
    </recommendedName>
</protein>
<evidence type="ECO:0000313" key="11">
    <source>
        <dbReference type="Proteomes" id="UP001642540"/>
    </source>
</evidence>
<accession>A0ABP1RG56</accession>
<name>A0ABP1RG56_9HEXA</name>
<dbReference type="PANTHER" id="PTHR43690:SF18">
    <property type="entry name" value="INSULIN-DEGRADING ENZYME-RELATED"/>
    <property type="match status" value="1"/>
</dbReference>
<evidence type="ECO:0000256" key="3">
    <source>
        <dbReference type="ARBA" id="ARBA00022723"/>
    </source>
</evidence>
<keyword evidence="3" id="KW-0479">Metal-binding</keyword>
<evidence type="ECO:0000259" key="8">
    <source>
        <dbReference type="Pfam" id="PF00675"/>
    </source>
</evidence>
<feature type="compositionally biased region" description="Polar residues" evidence="7">
    <location>
        <begin position="1"/>
        <end position="29"/>
    </location>
</feature>
<sequence length="1211" mass="137919">MAPSNKKSSSNATKRSTTVNRRAKPSSTNQRKRKANTVQRRQSSVAPRASKIARKSNIVSSFITKGSTPAISASKLGEISIVKRYDPPKSPNDPNEYRVIQLSNGLTVALVSRHRPYPPASVATTTAASSLTSSSAPSYRPFFVPNTGENAYQYNIQDACSYLPPEHNSNDGDFYSYSLNDDCRETEVWKCEPTPAPKVDIFGDGWCYPKPVPTPYPLTIPKSVPSPTIGAILGCEDGEKGTQFKVKNGGVINPPCYTSIALVVNVGGASDPLNCQGLAHFTEHMVHHGSERHPSEDTQSLLIKNFGNRCNAETRHQRTTYYHEITDDLLENSLDIFSDMLSYPLFEEEHLDREVNAVDNEFHFRRDRNSKDIWMLPFHVTVNENHPLSKFLCGSNETLGHGARVKTFMREFHTQNYVASAMTACINSSKSLRELETLALKHFSRFLRGERKTFQEMWNTTEPVIWQNCDKKVVLQGITSSAMIDFWWHLPASLFTKDPNEMILEMILAMLSDTSEKSLRHHLQQLGLVWDQRYSRLDTSYAAFIRISFHLTERGRANTSEIFQATFQFLEKLQSTPEPEMKRLFDELKWKCQRQFHFGTQYSSLYHTIQFATVLQFVPDEKQLVTYGSWANARFNYQRLIHSLREFRDENLIVLEIIPKGNSIEDWARGKDYKYFHVERAPHTKTPYILVPRKDDNFIANMSNSSNSSSTRFQFGFIPENKFLQEDMNEQRGFGDGDHGGAFMRPPINYGDIKPHTLKGKQEGNGIPRIVGTHMGHTTESYSPYWANVSIYFFSHNVYKNPRNHVLACLWKYCIHFNHAINQKEFGMGGYDVSFVCNMDSILINVLGFPKHMVEIVDKSIASMLQKPISATVFELAKECLKVNMESLLGNNDLVEQTAFECMLYQNEEIFLDSLQDVEKLTLTDLNNYVMLFKRSTYSLVALRGNVPTYMFDSISKSLEQYDFTPHFGNPTDYHLQEPSLKKLFPPGEKCIRIKSQSMSGFCTSVSNCYILGPITTEQAYCLLSALDFMDCQAFLYLRTKFQLGYSVGVSRKEFLAPNILMFTVKVMATARKFSPCELDIKIDEFLGYYCDYLRTITEEQFETMRKLKNVSPNVRLNDVISCFSSIFGPSNCISLGLGFGVQDHLKKCYQRGIRKLSIQVVGNEEKSCSCPLCQSISGWRPGPNTESKLRFATGSGSTREYFVDSFSCNY</sequence>
<evidence type="ECO:0000256" key="1">
    <source>
        <dbReference type="ARBA" id="ARBA00007261"/>
    </source>
</evidence>
<dbReference type="PANTHER" id="PTHR43690">
    <property type="entry name" value="NARDILYSIN"/>
    <property type="match status" value="1"/>
</dbReference>
<evidence type="ECO:0000313" key="10">
    <source>
        <dbReference type="EMBL" id="CAL8125653.1"/>
    </source>
</evidence>
<dbReference type="EMBL" id="CAXLJM020000069">
    <property type="protein sequence ID" value="CAL8125653.1"/>
    <property type="molecule type" value="Genomic_DNA"/>
</dbReference>
<proteinExistence type="inferred from homology"/>
<reference evidence="10 11" key="1">
    <citation type="submission" date="2024-08" db="EMBL/GenBank/DDBJ databases">
        <authorList>
            <person name="Cucini C."/>
            <person name="Frati F."/>
        </authorList>
    </citation>
    <scope>NUCLEOTIDE SEQUENCE [LARGE SCALE GENOMIC DNA]</scope>
</reference>
<evidence type="ECO:0000259" key="9">
    <source>
        <dbReference type="Pfam" id="PF05193"/>
    </source>
</evidence>
<organism evidence="10 11">
    <name type="scientific">Orchesella dallaii</name>
    <dbReference type="NCBI Taxonomy" id="48710"/>
    <lineage>
        <taxon>Eukaryota</taxon>
        <taxon>Metazoa</taxon>
        <taxon>Ecdysozoa</taxon>
        <taxon>Arthropoda</taxon>
        <taxon>Hexapoda</taxon>
        <taxon>Collembola</taxon>
        <taxon>Entomobryomorpha</taxon>
        <taxon>Entomobryoidea</taxon>
        <taxon>Orchesellidae</taxon>
        <taxon>Orchesellinae</taxon>
        <taxon>Orchesella</taxon>
    </lineage>
</organism>
<keyword evidence="2" id="KW-0645">Protease</keyword>